<keyword evidence="1" id="KW-0472">Membrane</keyword>
<feature type="transmembrane region" description="Helical" evidence="1">
    <location>
        <begin position="128"/>
        <end position="161"/>
    </location>
</feature>
<evidence type="ECO:0000313" key="2">
    <source>
        <dbReference type="EMBL" id="UOE45303.1"/>
    </source>
</evidence>
<keyword evidence="3" id="KW-1185">Reference proteome</keyword>
<dbReference type="PANTHER" id="PTHR37305">
    <property type="entry name" value="INTEGRAL MEMBRANE PROTEIN-RELATED"/>
    <property type="match status" value="1"/>
</dbReference>
<keyword evidence="1" id="KW-1133">Transmembrane helix</keyword>
<dbReference type="PANTHER" id="PTHR37305:SF1">
    <property type="entry name" value="MEMBRANE PROTEIN"/>
    <property type="match status" value="1"/>
</dbReference>
<dbReference type="Pfam" id="PF12730">
    <property type="entry name" value="ABC2_membrane_4"/>
    <property type="match status" value="1"/>
</dbReference>
<gene>
    <name evidence="2" type="ORF">MTO99_05935</name>
</gene>
<feature type="transmembrane region" description="Helical" evidence="1">
    <location>
        <begin position="42"/>
        <end position="63"/>
    </location>
</feature>
<feature type="transmembrane region" description="Helical" evidence="1">
    <location>
        <begin position="260"/>
        <end position="282"/>
    </location>
</feature>
<feature type="transmembrane region" description="Helical" evidence="1">
    <location>
        <begin position="173"/>
        <end position="194"/>
    </location>
</feature>
<feature type="transmembrane region" description="Helical" evidence="1">
    <location>
        <begin position="206"/>
        <end position="227"/>
    </location>
</feature>
<evidence type="ECO:0000313" key="3">
    <source>
        <dbReference type="Proteomes" id="UP000832097"/>
    </source>
</evidence>
<accession>A0ABY4C1Q6</accession>
<name>A0ABY4C1Q6_9MICO</name>
<dbReference type="EMBL" id="CP094528">
    <property type="protein sequence ID" value="UOE45303.1"/>
    <property type="molecule type" value="Genomic_DNA"/>
</dbReference>
<organism evidence="2 3">
    <name type="scientific">Agromyces larvae</name>
    <dbReference type="NCBI Taxonomy" id="2929802"/>
    <lineage>
        <taxon>Bacteria</taxon>
        <taxon>Bacillati</taxon>
        <taxon>Actinomycetota</taxon>
        <taxon>Actinomycetes</taxon>
        <taxon>Micrococcales</taxon>
        <taxon>Microbacteriaceae</taxon>
        <taxon>Agromyces</taxon>
    </lineage>
</organism>
<evidence type="ECO:0000256" key="1">
    <source>
        <dbReference type="SAM" id="Phobius"/>
    </source>
</evidence>
<dbReference type="RefSeq" id="WP_243557777.1">
    <property type="nucleotide sequence ID" value="NZ_CP094528.1"/>
</dbReference>
<sequence>MTAITTEPTGRPAQRPAPRTSLGFGGVLRSEWIKLRSLRSTVWSYLVVIVVAVGIAVIMAFSMRDGVVAGDLSALPAADQTRAVLQASMVGIYLGQLVVGVLGVLAISGEYTTGMIRSTLAAVPRRFAALWAKAAVLFVATFVVGVVALGAAFAAASIVLGSGGVSADLADPGVVLTVLGGALYLALVAVFALGVGTMLRSSAGGIAVVLGIMMLLPTVLQLIPAQWAQDLLPYLLSTAGFAIFNGSLNEPAAAATDPDAWQGLAIVLGWVAASLAGGATLLKRRDA</sequence>
<dbReference type="Proteomes" id="UP000832097">
    <property type="component" value="Chromosome"/>
</dbReference>
<reference evidence="2 3" key="1">
    <citation type="submission" date="2022-03" db="EMBL/GenBank/DDBJ databases">
        <title>Mucilaginibacter sp. isolated from the gut of Protaetia brevitarsis seulensis larvae.</title>
        <authorList>
            <person name="Won M."/>
            <person name="Kim S.-J."/>
            <person name="Kwon S.-W."/>
        </authorList>
    </citation>
    <scope>NUCLEOTIDE SEQUENCE [LARGE SCALE GENOMIC DNA]</scope>
    <source>
        <strain evidence="2 3">CFWR-12</strain>
    </source>
</reference>
<protein>
    <submittedName>
        <fullName evidence="2">ABC transporter permease</fullName>
    </submittedName>
</protein>
<keyword evidence="1" id="KW-0812">Transmembrane</keyword>
<proteinExistence type="predicted"/>
<feature type="transmembrane region" description="Helical" evidence="1">
    <location>
        <begin position="83"/>
        <end position="107"/>
    </location>
</feature>